<dbReference type="InterPro" id="IPR036236">
    <property type="entry name" value="Znf_C2H2_sf"/>
</dbReference>
<feature type="domain" description="Protein arginine N-methyltransferase" evidence="17">
    <location>
        <begin position="345"/>
        <end position="533"/>
    </location>
</feature>
<dbReference type="Pfam" id="PF13649">
    <property type="entry name" value="Methyltransf_25"/>
    <property type="match status" value="1"/>
</dbReference>
<dbReference type="CDD" id="cd02440">
    <property type="entry name" value="AdoMet_MTases"/>
    <property type="match status" value="1"/>
</dbReference>
<proteinExistence type="predicted"/>
<comment type="catalytic activity">
    <reaction evidence="11">
        <text>L-arginyl-[protein] + S-adenosyl-L-methionine = N(omega)-methyl-L-arginyl-[protein] + S-adenosyl-L-homocysteine + H(+)</text>
        <dbReference type="Rhea" id="RHEA:48100"/>
        <dbReference type="Rhea" id="RHEA-COMP:10532"/>
        <dbReference type="Rhea" id="RHEA-COMP:11990"/>
        <dbReference type="ChEBI" id="CHEBI:15378"/>
        <dbReference type="ChEBI" id="CHEBI:29965"/>
        <dbReference type="ChEBI" id="CHEBI:57856"/>
        <dbReference type="ChEBI" id="CHEBI:59789"/>
        <dbReference type="ChEBI" id="CHEBI:65280"/>
    </reaction>
    <physiologicalReaction direction="left-to-right" evidence="11">
        <dbReference type="Rhea" id="RHEA:48101"/>
    </physiologicalReaction>
</comment>
<dbReference type="InterPro" id="IPR049482">
    <property type="entry name" value="ANM3-like_C2H2_Zf"/>
</dbReference>
<dbReference type="InterPro" id="IPR055135">
    <property type="entry name" value="PRMT_dom"/>
</dbReference>
<dbReference type="Gene3D" id="3.40.50.150">
    <property type="entry name" value="Vaccinia Virus protein VP39"/>
    <property type="match status" value="1"/>
</dbReference>
<evidence type="ECO:0000256" key="4">
    <source>
        <dbReference type="ARBA" id="ARBA00022603"/>
    </source>
</evidence>
<evidence type="ECO:0000256" key="6">
    <source>
        <dbReference type="ARBA" id="ARBA00022691"/>
    </source>
</evidence>
<keyword evidence="4 12" id="KW-0489">Methyltransferase</keyword>
<feature type="coiled-coil region" evidence="13">
    <location>
        <begin position="142"/>
        <end position="169"/>
    </location>
</feature>
<dbReference type="InterPro" id="IPR029063">
    <property type="entry name" value="SAM-dependent_MTases_sf"/>
</dbReference>
<feature type="region of interest" description="Disordered" evidence="14">
    <location>
        <begin position="1"/>
        <end position="30"/>
    </location>
</feature>
<evidence type="ECO:0000256" key="3">
    <source>
        <dbReference type="ARBA" id="ARBA00022490"/>
    </source>
</evidence>
<name>A0ABR3PK64_9PEZI</name>
<dbReference type="SUPFAM" id="SSF53335">
    <property type="entry name" value="S-adenosyl-L-methionine-dependent methyltransferases"/>
    <property type="match status" value="1"/>
</dbReference>
<evidence type="ECO:0000256" key="7">
    <source>
        <dbReference type="ARBA" id="ARBA00022723"/>
    </source>
</evidence>
<evidence type="ECO:0000259" key="15">
    <source>
        <dbReference type="Pfam" id="PF13649"/>
    </source>
</evidence>
<comment type="subcellular location">
    <subcellularLocation>
        <location evidence="1">Cytoplasm</location>
        <location evidence="1">Cytosol</location>
    </subcellularLocation>
</comment>
<feature type="domain" description="Methyltransferase" evidence="15">
    <location>
        <begin position="241"/>
        <end position="338"/>
    </location>
</feature>
<keyword evidence="19" id="KW-1185">Reference proteome</keyword>
<dbReference type="Pfam" id="PF21137">
    <property type="entry name" value="ANM3_C2H2_Zf"/>
    <property type="match status" value="1"/>
</dbReference>
<dbReference type="RefSeq" id="XP_069202429.1">
    <property type="nucleotide sequence ID" value="XM_069343879.1"/>
</dbReference>
<comment type="catalytic activity">
    <reaction evidence="10">
        <text>L-arginyl-[protein] + 2 S-adenosyl-L-methionine = N(omega),N(omega)-dimethyl-L-arginyl-[protein] + 2 S-adenosyl-L-homocysteine + 2 H(+)</text>
        <dbReference type="Rhea" id="RHEA:48096"/>
        <dbReference type="Rhea" id="RHEA-COMP:10532"/>
        <dbReference type="Rhea" id="RHEA-COMP:11991"/>
        <dbReference type="ChEBI" id="CHEBI:15378"/>
        <dbReference type="ChEBI" id="CHEBI:29965"/>
        <dbReference type="ChEBI" id="CHEBI:57856"/>
        <dbReference type="ChEBI" id="CHEBI:59789"/>
        <dbReference type="ChEBI" id="CHEBI:61897"/>
        <dbReference type="EC" id="2.1.1.319"/>
    </reaction>
    <physiologicalReaction direction="left-to-right" evidence="10">
        <dbReference type="Rhea" id="RHEA:48097"/>
    </physiologicalReaction>
</comment>
<feature type="region of interest" description="Disordered" evidence="14">
    <location>
        <begin position="178"/>
        <end position="203"/>
    </location>
</feature>
<keyword evidence="3" id="KW-0963">Cytoplasm</keyword>
<dbReference type="PANTHER" id="PTHR11006:SF116">
    <property type="entry name" value="PROTEIN METHYLTRANSFERASE"/>
    <property type="match status" value="1"/>
</dbReference>
<keyword evidence="9" id="KW-0862">Zinc</keyword>
<dbReference type="EC" id="2.1.1.319" evidence="2"/>
<dbReference type="PROSITE" id="PS51678">
    <property type="entry name" value="SAM_MT_PRMT"/>
    <property type="match status" value="1"/>
</dbReference>
<dbReference type="InterPro" id="IPR025799">
    <property type="entry name" value="Arg_MeTrfase"/>
</dbReference>
<evidence type="ECO:0000256" key="10">
    <source>
        <dbReference type="ARBA" id="ARBA00047384"/>
    </source>
</evidence>
<evidence type="ECO:0000256" key="13">
    <source>
        <dbReference type="SAM" id="Coils"/>
    </source>
</evidence>
<evidence type="ECO:0000259" key="16">
    <source>
        <dbReference type="Pfam" id="PF21137"/>
    </source>
</evidence>
<protein>
    <recommendedName>
        <fullName evidence="2">type I protein arginine methyltransferase</fullName>
        <ecNumber evidence="2">2.1.1.319</ecNumber>
    </recommendedName>
</protein>
<keyword evidence="6 12" id="KW-0949">S-adenosyl-L-methionine</keyword>
<evidence type="ECO:0000256" key="2">
    <source>
        <dbReference type="ARBA" id="ARBA00011925"/>
    </source>
</evidence>
<feature type="domain" description="Protein arginine N-methyltransferase 3-like C2H2 zinc finger" evidence="16">
    <location>
        <begin position="68"/>
        <end position="112"/>
    </location>
</feature>
<evidence type="ECO:0000313" key="19">
    <source>
        <dbReference type="Proteomes" id="UP001562354"/>
    </source>
</evidence>
<evidence type="ECO:0000256" key="14">
    <source>
        <dbReference type="SAM" id="MobiDB-lite"/>
    </source>
</evidence>
<evidence type="ECO:0000256" key="8">
    <source>
        <dbReference type="ARBA" id="ARBA00022771"/>
    </source>
</evidence>
<dbReference type="SUPFAM" id="SSF57667">
    <property type="entry name" value="beta-beta-alpha zinc fingers"/>
    <property type="match status" value="1"/>
</dbReference>
<evidence type="ECO:0000259" key="17">
    <source>
        <dbReference type="Pfam" id="PF22528"/>
    </source>
</evidence>
<dbReference type="InterPro" id="IPR041698">
    <property type="entry name" value="Methyltransf_25"/>
</dbReference>
<evidence type="ECO:0000256" key="5">
    <source>
        <dbReference type="ARBA" id="ARBA00022679"/>
    </source>
</evidence>
<sequence length="545" mass="61426">MVRPEDDLSSVSSEESIVRPDSEGWEDAEPDEEVIQVKDFFSDKTFPDAASMIKFCATEHDFDFLKVAKNFDLDFLGGIKLVNYIRSEAKNGNKKPDVSSKDLFEDDKYMQPALEDDALLFSLDDVLDGQEGDEVSSNEVPAGSSTDKVTALEEELAALRAQFSEYRLAVEKTLDDRWTEPGKDEVDSGKSGKDENHQDPGYFDSYSYNDIHQTMLQDTVRTDSYRDFVYGNKHLFAGKTVLDVGCGTGILSMFCAKAGAARVIAVDNSNIIDKARANIYTNGFSDQITLVRGKIEEVTLPVDKVDIIISEWMGYTLLYEAMLDSVLYARDRYLQPDGLMVPSHCTLHMAPIADPDHVADNISFWKDVYGFDMTAMQEKIYEDTLVRYPVKDIIVGRTEDEMPFKVLDLHTVTTAELDFKASFKSQLGKDIDELDGFCIWFDTIFMQSRTQEVPQSMLQGTPPKKADSGPVFFTTGPFGPETHWRSSIVMIDHSERTGPALKKGQAIEGSIQFKKNKDAKRDLNITIAWEAESTEEKSKQLWYTR</sequence>
<organism evidence="18 19">
    <name type="scientific">Neodothiora populina</name>
    <dbReference type="NCBI Taxonomy" id="2781224"/>
    <lineage>
        <taxon>Eukaryota</taxon>
        <taxon>Fungi</taxon>
        <taxon>Dikarya</taxon>
        <taxon>Ascomycota</taxon>
        <taxon>Pezizomycotina</taxon>
        <taxon>Dothideomycetes</taxon>
        <taxon>Dothideomycetidae</taxon>
        <taxon>Dothideales</taxon>
        <taxon>Dothioraceae</taxon>
        <taxon>Neodothiora</taxon>
    </lineage>
</organism>
<evidence type="ECO:0000256" key="12">
    <source>
        <dbReference type="PROSITE-ProRule" id="PRU01015"/>
    </source>
</evidence>
<keyword evidence="8" id="KW-0863">Zinc-finger</keyword>
<keyword evidence="7" id="KW-0479">Metal-binding</keyword>
<keyword evidence="5 12" id="KW-0808">Transferase</keyword>
<gene>
    <name evidence="18" type="ORF">AAFC00_004263</name>
</gene>
<reference evidence="18 19" key="1">
    <citation type="submission" date="2024-07" db="EMBL/GenBank/DDBJ databases">
        <title>Draft sequence of the Neodothiora populina.</title>
        <authorList>
            <person name="Drown D.D."/>
            <person name="Schuette U.S."/>
            <person name="Buechlein A.B."/>
            <person name="Rusch D.R."/>
            <person name="Winton L.W."/>
            <person name="Adams G.A."/>
        </authorList>
    </citation>
    <scope>NUCLEOTIDE SEQUENCE [LARGE SCALE GENOMIC DNA]</scope>
    <source>
        <strain evidence="18 19">CPC 39397</strain>
    </source>
</reference>
<accession>A0ABR3PK64</accession>
<comment type="caution">
    <text evidence="18">The sequence shown here is derived from an EMBL/GenBank/DDBJ whole genome shotgun (WGS) entry which is preliminary data.</text>
</comment>
<feature type="compositionally biased region" description="Basic and acidic residues" evidence="14">
    <location>
        <begin position="178"/>
        <end position="198"/>
    </location>
</feature>
<dbReference type="Gene3D" id="2.70.160.11">
    <property type="entry name" value="Hnrnp arginine n-methyltransferase1"/>
    <property type="match status" value="1"/>
</dbReference>
<dbReference type="PANTHER" id="PTHR11006">
    <property type="entry name" value="PROTEIN ARGININE N-METHYLTRANSFERASE"/>
    <property type="match status" value="1"/>
</dbReference>
<dbReference type="Proteomes" id="UP001562354">
    <property type="component" value="Unassembled WGS sequence"/>
</dbReference>
<dbReference type="EMBL" id="JBFMKM010000005">
    <property type="protein sequence ID" value="KAL1306156.1"/>
    <property type="molecule type" value="Genomic_DNA"/>
</dbReference>
<dbReference type="GeneID" id="95977963"/>
<evidence type="ECO:0000256" key="1">
    <source>
        <dbReference type="ARBA" id="ARBA00004514"/>
    </source>
</evidence>
<evidence type="ECO:0000256" key="9">
    <source>
        <dbReference type="ARBA" id="ARBA00022833"/>
    </source>
</evidence>
<evidence type="ECO:0000256" key="11">
    <source>
        <dbReference type="ARBA" id="ARBA00049303"/>
    </source>
</evidence>
<dbReference type="Pfam" id="PF22528">
    <property type="entry name" value="PRMT_C"/>
    <property type="match status" value="1"/>
</dbReference>
<keyword evidence="13" id="KW-0175">Coiled coil</keyword>
<evidence type="ECO:0000313" key="18">
    <source>
        <dbReference type="EMBL" id="KAL1306156.1"/>
    </source>
</evidence>